<dbReference type="Pfam" id="PF08781">
    <property type="entry name" value="DP"/>
    <property type="match status" value="1"/>
</dbReference>
<evidence type="ECO:0000256" key="3">
    <source>
        <dbReference type="ARBA" id="ARBA00023015"/>
    </source>
</evidence>
<dbReference type="SMART" id="SM01138">
    <property type="entry name" value="DP"/>
    <property type="match status" value="1"/>
</dbReference>
<evidence type="ECO:0000313" key="13">
    <source>
        <dbReference type="Proteomes" id="UP000240830"/>
    </source>
</evidence>
<dbReference type="InterPro" id="IPR003316">
    <property type="entry name" value="E2F_WHTH_DNA-bd_dom"/>
</dbReference>
<keyword evidence="3 7" id="KW-0805">Transcription regulation</keyword>
<protein>
    <submittedName>
        <fullName evidence="12">Transcription factor E2F/dimerization partner (TDP) domain-containing protein</fullName>
    </submittedName>
</protein>
<dbReference type="SUPFAM" id="SSF144074">
    <property type="entry name" value="E2F-DP heterodimerization region"/>
    <property type="match status" value="1"/>
</dbReference>
<dbReference type="PANTHER" id="PTHR12548:SF9">
    <property type="entry name" value="TRANSCRIPTION FACTOR DP"/>
    <property type="match status" value="1"/>
</dbReference>
<comment type="similarity">
    <text evidence="2 7">Belongs to the E2F/DP family.</text>
</comment>
<keyword evidence="4 7" id="KW-0238">DNA-binding</keyword>
<accession>A0A2H9TKR9</accession>
<feature type="compositionally biased region" description="Low complexity" evidence="9">
    <location>
        <begin position="361"/>
        <end position="374"/>
    </location>
</feature>
<keyword evidence="5 7" id="KW-0804">Transcription</keyword>
<evidence type="ECO:0000256" key="7">
    <source>
        <dbReference type="RuleBase" id="RU003796"/>
    </source>
</evidence>
<dbReference type="GO" id="GO:0000977">
    <property type="term" value="F:RNA polymerase II transcription regulatory region sequence-specific DNA binding"/>
    <property type="evidence" value="ECO:0007669"/>
    <property type="project" value="TreeGrafter"/>
</dbReference>
<dbReference type="EMBL" id="MTSL01000128">
    <property type="protein sequence ID" value="PJF18353.1"/>
    <property type="molecule type" value="Genomic_DNA"/>
</dbReference>
<sequence length="381" mass="42752">MELRRDSPARRKRLLPTGTVVALAPLTKRTCSEERLESPFDAVLAAANMAGERAPVRIAPNATVPPPKPALPLRKRPTKGVSTNAENGSSPGATPAKGDKGLRHFSTRVCAKVEEKGATTYNEVADELVQEIGKEVGKCDHKNIRRRVYDALNVLMAIDVIRKDKKEIRWLGLPNETATEMRQLEETIAAAEKRVQEKRKTMSELVQRLAALKNLIRRNADCDDHTVDIPPPTVLSTASLHAPPSDKLQLPFILINAPRDCRVHCEMLEDRSQYFFEFDSPFLINEDIELLRLMCMEQVTEEELHEWLPAEAIRFMRETEPFVLEEWDDVEGFLESMPPAIGGLAALDVSQPLLALSSPVRKSSSRPLRPFRSSNVRTLNK</sequence>
<evidence type="ECO:0000256" key="9">
    <source>
        <dbReference type="SAM" id="MobiDB-lite"/>
    </source>
</evidence>
<evidence type="ECO:0000256" key="2">
    <source>
        <dbReference type="ARBA" id="ARBA00010940"/>
    </source>
</evidence>
<evidence type="ECO:0000256" key="1">
    <source>
        <dbReference type="ARBA" id="ARBA00004123"/>
    </source>
</evidence>
<feature type="coiled-coil region" evidence="8">
    <location>
        <begin position="181"/>
        <end position="215"/>
    </location>
</feature>
<dbReference type="InterPro" id="IPR038168">
    <property type="entry name" value="TF_DP_C_sf"/>
</dbReference>
<dbReference type="InterPro" id="IPR036388">
    <property type="entry name" value="WH-like_DNA-bd_sf"/>
</dbReference>
<keyword evidence="13" id="KW-1185">Reference proteome</keyword>
<dbReference type="InterPro" id="IPR037241">
    <property type="entry name" value="E2F-DP_heterodim"/>
</dbReference>
<dbReference type="Gene3D" id="1.10.10.10">
    <property type="entry name" value="Winged helix-like DNA-binding domain superfamily/Winged helix DNA-binding domain"/>
    <property type="match status" value="1"/>
</dbReference>
<dbReference type="SUPFAM" id="SSF46785">
    <property type="entry name" value="Winged helix' DNA-binding domain"/>
    <property type="match status" value="1"/>
</dbReference>
<feature type="compositionally biased region" description="Polar residues" evidence="9">
    <location>
        <begin position="80"/>
        <end position="92"/>
    </location>
</feature>
<evidence type="ECO:0000256" key="6">
    <source>
        <dbReference type="ARBA" id="ARBA00023242"/>
    </source>
</evidence>
<dbReference type="AlphaFoldDB" id="A0A2H9TKR9"/>
<reference evidence="12 13" key="1">
    <citation type="submission" date="2016-10" db="EMBL/GenBank/DDBJ databases">
        <title>The genome of Paramicrosporidium saccamoebae is the missing link in understanding Cryptomycota and Microsporidia evolution.</title>
        <authorList>
            <person name="Quandt C.A."/>
            <person name="Beaudet D."/>
            <person name="Corsaro D."/>
            <person name="Michel R."/>
            <person name="Corradi N."/>
            <person name="James T."/>
        </authorList>
    </citation>
    <scope>NUCLEOTIDE SEQUENCE [LARGE SCALE GENOMIC DNA]</scope>
    <source>
        <strain evidence="12 13">KSL3</strain>
    </source>
</reference>
<feature type="region of interest" description="Disordered" evidence="9">
    <location>
        <begin position="361"/>
        <end position="381"/>
    </location>
</feature>
<gene>
    <name evidence="12" type="ORF">PSACC_01840</name>
</gene>
<name>A0A2H9TKR9_9FUNG</name>
<evidence type="ECO:0000313" key="12">
    <source>
        <dbReference type="EMBL" id="PJF18353.1"/>
    </source>
</evidence>
<dbReference type="FunFam" id="1.10.10.10:FF:000360">
    <property type="entry name" value="Transcription factor Dp-1, a"/>
    <property type="match status" value="1"/>
</dbReference>
<comment type="subcellular location">
    <subcellularLocation>
        <location evidence="1 7">Nucleus</location>
    </subcellularLocation>
</comment>
<evidence type="ECO:0000256" key="5">
    <source>
        <dbReference type="ARBA" id="ARBA00023163"/>
    </source>
</evidence>
<proteinExistence type="inferred from homology"/>
<dbReference type="CDD" id="cd14458">
    <property type="entry name" value="DP_DD"/>
    <property type="match status" value="1"/>
</dbReference>
<feature type="region of interest" description="Disordered" evidence="9">
    <location>
        <begin position="59"/>
        <end position="101"/>
    </location>
</feature>
<keyword evidence="6 7" id="KW-0539">Nucleus</keyword>
<dbReference type="GO" id="GO:0005667">
    <property type="term" value="C:transcription regulator complex"/>
    <property type="evidence" value="ECO:0007669"/>
    <property type="project" value="InterPro"/>
</dbReference>
<dbReference type="STRING" id="1246581.A0A2H9TKR9"/>
<comment type="caution">
    <text evidence="12">The sequence shown here is derived from an EMBL/GenBank/DDBJ whole genome shotgun (WGS) entry which is preliminary data.</text>
</comment>
<organism evidence="12 13">
    <name type="scientific">Paramicrosporidium saccamoebae</name>
    <dbReference type="NCBI Taxonomy" id="1246581"/>
    <lineage>
        <taxon>Eukaryota</taxon>
        <taxon>Fungi</taxon>
        <taxon>Fungi incertae sedis</taxon>
        <taxon>Cryptomycota</taxon>
        <taxon>Cryptomycota incertae sedis</taxon>
        <taxon>Paramicrosporidium</taxon>
    </lineage>
</organism>
<dbReference type="GO" id="GO:0005634">
    <property type="term" value="C:nucleus"/>
    <property type="evidence" value="ECO:0007669"/>
    <property type="project" value="UniProtKB-SubCell"/>
</dbReference>
<evidence type="ECO:0000259" key="10">
    <source>
        <dbReference type="SMART" id="SM01138"/>
    </source>
</evidence>
<dbReference type="Proteomes" id="UP000240830">
    <property type="component" value="Unassembled WGS sequence"/>
</dbReference>
<feature type="domain" description="E2F/DP family winged-helix DNA-binding" evidence="11">
    <location>
        <begin position="97"/>
        <end position="172"/>
    </location>
</feature>
<dbReference type="InterPro" id="IPR014889">
    <property type="entry name" value="Transc_factor_DP_C"/>
</dbReference>
<dbReference type="OrthoDB" id="552115at2759"/>
<feature type="domain" description="Transcription factor DP C-terminal" evidence="10">
    <location>
        <begin position="179"/>
        <end position="320"/>
    </location>
</feature>
<evidence type="ECO:0000256" key="4">
    <source>
        <dbReference type="ARBA" id="ARBA00023125"/>
    </source>
</evidence>
<dbReference type="GO" id="GO:0000981">
    <property type="term" value="F:DNA-binding transcription factor activity, RNA polymerase II-specific"/>
    <property type="evidence" value="ECO:0007669"/>
    <property type="project" value="TreeGrafter"/>
</dbReference>
<dbReference type="PANTHER" id="PTHR12548">
    <property type="entry name" value="TRANSCRIPTION FACTOR DP"/>
    <property type="match status" value="1"/>
</dbReference>
<dbReference type="InterPro" id="IPR015648">
    <property type="entry name" value="Transcrpt_fac_DP"/>
</dbReference>
<dbReference type="SMART" id="SM01372">
    <property type="entry name" value="E2F_TDP"/>
    <property type="match status" value="1"/>
</dbReference>
<dbReference type="Pfam" id="PF02319">
    <property type="entry name" value="WHD_E2F_TDP"/>
    <property type="match status" value="1"/>
</dbReference>
<evidence type="ECO:0000256" key="8">
    <source>
        <dbReference type="SAM" id="Coils"/>
    </source>
</evidence>
<dbReference type="InterPro" id="IPR036390">
    <property type="entry name" value="WH_DNA-bd_sf"/>
</dbReference>
<keyword evidence="8" id="KW-0175">Coiled coil</keyword>
<evidence type="ECO:0000259" key="11">
    <source>
        <dbReference type="SMART" id="SM01372"/>
    </source>
</evidence>
<dbReference type="Gene3D" id="1.20.140.80">
    <property type="entry name" value="Transcription factor DP"/>
    <property type="match status" value="1"/>
</dbReference>
<dbReference type="GO" id="GO:0051726">
    <property type="term" value="P:regulation of cell cycle"/>
    <property type="evidence" value="ECO:0007669"/>
    <property type="project" value="InterPro"/>
</dbReference>